<feature type="region of interest" description="Disordered" evidence="1">
    <location>
        <begin position="1"/>
        <end position="35"/>
    </location>
</feature>
<proteinExistence type="predicted"/>
<dbReference type="Proteomes" id="UP000176609">
    <property type="component" value="Unassembled WGS sequence"/>
</dbReference>
<gene>
    <name evidence="2" type="ORF">A2960_05305</name>
</gene>
<dbReference type="EMBL" id="MFJR01000015">
    <property type="protein sequence ID" value="OGG25737.1"/>
    <property type="molecule type" value="Genomic_DNA"/>
</dbReference>
<dbReference type="AlphaFoldDB" id="A0A1F6ANA0"/>
<reference evidence="2 3" key="1">
    <citation type="journal article" date="2016" name="Nat. Commun.">
        <title>Thousands of microbial genomes shed light on interconnected biogeochemical processes in an aquifer system.</title>
        <authorList>
            <person name="Anantharaman K."/>
            <person name="Brown C.T."/>
            <person name="Hug L.A."/>
            <person name="Sharon I."/>
            <person name="Castelle C.J."/>
            <person name="Probst A.J."/>
            <person name="Thomas B.C."/>
            <person name="Singh A."/>
            <person name="Wilkins M.J."/>
            <person name="Karaoz U."/>
            <person name="Brodie E.L."/>
            <person name="Williams K.H."/>
            <person name="Hubbard S.S."/>
            <person name="Banfield J.F."/>
        </authorList>
    </citation>
    <scope>NUCLEOTIDE SEQUENCE [LARGE SCALE GENOMIC DNA]</scope>
</reference>
<comment type="caution">
    <text evidence="2">The sequence shown here is derived from an EMBL/GenBank/DDBJ whole genome shotgun (WGS) entry which is preliminary data.</text>
</comment>
<name>A0A1F6ANA0_9BACT</name>
<organism evidence="2 3">
    <name type="scientific">Candidatus Gottesmanbacteria bacterium RIFCSPLOWO2_01_FULL_39_12b</name>
    <dbReference type="NCBI Taxonomy" id="1798388"/>
    <lineage>
        <taxon>Bacteria</taxon>
        <taxon>Candidatus Gottesmaniibacteriota</taxon>
    </lineage>
</organism>
<accession>A0A1F6ANA0</accession>
<protein>
    <submittedName>
        <fullName evidence="2">Uncharacterized protein</fullName>
    </submittedName>
</protein>
<evidence type="ECO:0000313" key="3">
    <source>
        <dbReference type="Proteomes" id="UP000176609"/>
    </source>
</evidence>
<evidence type="ECO:0000256" key="1">
    <source>
        <dbReference type="SAM" id="MobiDB-lite"/>
    </source>
</evidence>
<evidence type="ECO:0000313" key="2">
    <source>
        <dbReference type="EMBL" id="OGG25737.1"/>
    </source>
</evidence>
<sequence length="731" mass="82045">MAAYSASWRNRRDEAGNSSSSLVRRSLGEGGLNPEQEIQKSGTLLIGGFFIDFLMQAEVGGHGYSPTLEFKGMLNVLSKTGDIKQASKSGASDWVTFQQEFASGLLADALIPYSYQVLNGRWTSEGRTIEELSDASEMGGDRIDRILKAEQLMIKDGSIKQVAVASENLGYGRNYLYIFSRDEQNPNKINALAVEHQGTAKEFGNFINLLSPESRFDKNVTFDAPLAFTNATQVNLNKISKAAEESFENDRRRREVKDYLFRIQRDTADFEGVVSRQDQRVRKLSIEIEKQIAKSDNLRAGLAQVAYGMNILAQHAYDGGYMNMKGASDRGFQKEHEFRVIRHPDAPPSANWRRRIARNDGRFVNKETVNEKDSQVNHRPPKNQSKPSFEVITVDGVLLDSYHPQVELSALTEEEQEEIIRVVVQEIIKPVIMPLVEVILQKLSQTGETDGQVFAVQTEGRRMTPPAGGSANQKDNSDDLVSRIISNMFKVPENTDLTKAPEYPESDITLSPMITEASDEIVSDGSVEDHEVNVTDVQKLLETFLSILTIGSDEEAEFGESDSAITVLNHEEMMATIDNLEMSDGESEKVYRDDETTDGVRELIILFIFHELVKICSSEELKMAYPDFEPLLVIIRLVVQDPILKKKYDLLFELIETMLKGELSFSESIDKLSLMELIEKLRSPSLLVARPRYVSKKKGKKRAVEFPQTGIIYSQLQLVSPLVMGGYSMTQ</sequence>